<protein>
    <recommendedName>
        <fullName evidence="11">Radical SAM core domain-containing protein</fullName>
    </recommendedName>
</protein>
<keyword evidence="9" id="KW-0408">Iron</keyword>
<evidence type="ECO:0000256" key="2">
    <source>
        <dbReference type="ARBA" id="ARBA00004496"/>
    </source>
</evidence>
<evidence type="ECO:0000256" key="1">
    <source>
        <dbReference type="ARBA" id="ARBA00001966"/>
    </source>
</evidence>
<keyword evidence="4" id="KW-0963">Cytoplasm</keyword>
<dbReference type="SUPFAM" id="SSF102114">
    <property type="entry name" value="Radical SAM enzymes"/>
    <property type="match status" value="1"/>
</dbReference>
<sequence>MSKENNQVDSGRSVKVDAVLRSTDGSSAKLIQITQKEGFATIETGRYEVKGESIVCLSIQIGCGMGCDFCRSGEPYEYYPGRSQRVLRNLSPQEIVDQAVNGFDMVPAPLASIGKVLSYMGMGEPFANLPAVKESVLMLGMKYPQSRATISTIGIDLLSIKKLADEIASGNYPIPIKLHVSLHSPFDERRHQLIPHALPIAATVDAAAYFSDTTLTDVKLNYVLMAGFNNSDADVKKLSELLRNRPGLVLKISDLNSSKAELIVPATDADLFEAKLNELGIKTERFSSKGLDIQAGCGQLVKGKIAR</sequence>
<dbReference type="GO" id="GO:0051539">
    <property type="term" value="F:4 iron, 4 sulfur cluster binding"/>
    <property type="evidence" value="ECO:0007669"/>
    <property type="project" value="UniProtKB-KW"/>
</dbReference>
<comment type="cofactor">
    <cofactor evidence="1">
        <name>[4Fe-4S] cluster</name>
        <dbReference type="ChEBI" id="CHEBI:49883"/>
    </cofactor>
</comment>
<keyword evidence="8" id="KW-0479">Metal-binding</keyword>
<keyword evidence="10" id="KW-0411">Iron-sulfur</keyword>
<dbReference type="GO" id="GO:0005737">
    <property type="term" value="C:cytoplasm"/>
    <property type="evidence" value="ECO:0007669"/>
    <property type="project" value="UniProtKB-SubCell"/>
</dbReference>
<evidence type="ECO:0000256" key="4">
    <source>
        <dbReference type="ARBA" id="ARBA00022490"/>
    </source>
</evidence>
<dbReference type="GO" id="GO:0030488">
    <property type="term" value="P:tRNA methylation"/>
    <property type="evidence" value="ECO:0007669"/>
    <property type="project" value="TreeGrafter"/>
</dbReference>
<dbReference type="InterPro" id="IPR007197">
    <property type="entry name" value="rSAM"/>
</dbReference>
<dbReference type="Pfam" id="PF04055">
    <property type="entry name" value="Radical_SAM"/>
    <property type="match status" value="1"/>
</dbReference>
<organism evidence="12 13">
    <name type="scientific">Candidatus Amesbacteria bacterium RIFOXYB1_FULL_44_23</name>
    <dbReference type="NCBI Taxonomy" id="1797263"/>
    <lineage>
        <taxon>Bacteria</taxon>
        <taxon>Candidatus Amesiibacteriota</taxon>
    </lineage>
</organism>
<dbReference type="SFLD" id="SFLDS00029">
    <property type="entry name" value="Radical_SAM"/>
    <property type="match status" value="1"/>
</dbReference>
<dbReference type="EMBL" id="MEXR01000017">
    <property type="protein sequence ID" value="OGD09981.1"/>
    <property type="molecule type" value="Genomic_DNA"/>
</dbReference>
<evidence type="ECO:0000256" key="8">
    <source>
        <dbReference type="ARBA" id="ARBA00022723"/>
    </source>
</evidence>
<dbReference type="STRING" id="1797263.A2397_00375"/>
<reference evidence="12 13" key="1">
    <citation type="journal article" date="2016" name="Nat. Commun.">
        <title>Thousands of microbial genomes shed light on interconnected biogeochemical processes in an aquifer system.</title>
        <authorList>
            <person name="Anantharaman K."/>
            <person name="Brown C.T."/>
            <person name="Hug L.A."/>
            <person name="Sharon I."/>
            <person name="Castelle C.J."/>
            <person name="Probst A.J."/>
            <person name="Thomas B.C."/>
            <person name="Singh A."/>
            <person name="Wilkins M.J."/>
            <person name="Karaoz U."/>
            <person name="Brodie E.L."/>
            <person name="Williams K.H."/>
            <person name="Hubbard S.S."/>
            <person name="Banfield J.F."/>
        </authorList>
    </citation>
    <scope>NUCLEOTIDE SEQUENCE [LARGE SCALE GENOMIC DNA]</scope>
</reference>
<dbReference type="Gene3D" id="3.20.20.70">
    <property type="entry name" value="Aldolase class I"/>
    <property type="match status" value="1"/>
</dbReference>
<evidence type="ECO:0000256" key="10">
    <source>
        <dbReference type="ARBA" id="ARBA00023014"/>
    </source>
</evidence>
<keyword evidence="5" id="KW-0489">Methyltransferase</keyword>
<proteinExistence type="predicted"/>
<keyword evidence="7" id="KW-0949">S-adenosyl-L-methionine</keyword>
<dbReference type="InterPro" id="IPR004383">
    <property type="entry name" value="rRNA_lsu_MTrfase_RlmN/Cfr"/>
</dbReference>
<gene>
    <name evidence="12" type="ORF">A2397_00375</name>
</gene>
<evidence type="ECO:0000313" key="12">
    <source>
        <dbReference type="EMBL" id="OGD09981.1"/>
    </source>
</evidence>
<keyword evidence="6" id="KW-0808">Transferase</keyword>
<feature type="domain" description="Radical SAM core" evidence="11">
    <location>
        <begin position="49"/>
        <end position="282"/>
    </location>
</feature>
<evidence type="ECO:0000256" key="9">
    <source>
        <dbReference type="ARBA" id="ARBA00023004"/>
    </source>
</evidence>
<dbReference type="InterPro" id="IPR040072">
    <property type="entry name" value="Methyltransferase_A"/>
</dbReference>
<evidence type="ECO:0000256" key="7">
    <source>
        <dbReference type="ARBA" id="ARBA00022691"/>
    </source>
</evidence>
<dbReference type="GO" id="GO:0070475">
    <property type="term" value="P:rRNA base methylation"/>
    <property type="evidence" value="ECO:0007669"/>
    <property type="project" value="TreeGrafter"/>
</dbReference>
<dbReference type="GO" id="GO:0046872">
    <property type="term" value="F:metal ion binding"/>
    <property type="evidence" value="ECO:0007669"/>
    <property type="project" value="UniProtKB-KW"/>
</dbReference>
<evidence type="ECO:0000256" key="3">
    <source>
        <dbReference type="ARBA" id="ARBA00022485"/>
    </source>
</evidence>
<evidence type="ECO:0000313" key="13">
    <source>
        <dbReference type="Proteomes" id="UP000176424"/>
    </source>
</evidence>
<evidence type="ECO:0000256" key="6">
    <source>
        <dbReference type="ARBA" id="ARBA00022679"/>
    </source>
</evidence>
<accession>A0A1F4ZUG0</accession>
<dbReference type="GO" id="GO:0008173">
    <property type="term" value="F:RNA methyltransferase activity"/>
    <property type="evidence" value="ECO:0007669"/>
    <property type="project" value="InterPro"/>
</dbReference>
<evidence type="ECO:0000259" key="11">
    <source>
        <dbReference type="PROSITE" id="PS51918"/>
    </source>
</evidence>
<dbReference type="Proteomes" id="UP000176424">
    <property type="component" value="Unassembled WGS sequence"/>
</dbReference>
<dbReference type="AlphaFoldDB" id="A0A1F4ZUG0"/>
<dbReference type="InterPro" id="IPR013785">
    <property type="entry name" value="Aldolase_TIM"/>
</dbReference>
<name>A0A1F4ZUG0_9BACT</name>
<dbReference type="PIRSF" id="PIRSF006004">
    <property type="entry name" value="CHP00048"/>
    <property type="match status" value="1"/>
</dbReference>
<keyword evidence="3" id="KW-0004">4Fe-4S</keyword>
<dbReference type="PANTHER" id="PTHR30544">
    <property type="entry name" value="23S RRNA METHYLTRANSFERASE"/>
    <property type="match status" value="1"/>
</dbReference>
<dbReference type="PROSITE" id="PS51918">
    <property type="entry name" value="RADICAL_SAM"/>
    <property type="match status" value="1"/>
</dbReference>
<dbReference type="InterPro" id="IPR058240">
    <property type="entry name" value="rSAM_sf"/>
</dbReference>
<comment type="subcellular location">
    <subcellularLocation>
        <location evidence="2">Cytoplasm</location>
    </subcellularLocation>
</comment>
<evidence type="ECO:0000256" key="5">
    <source>
        <dbReference type="ARBA" id="ARBA00022603"/>
    </source>
</evidence>
<comment type="caution">
    <text evidence="12">The sequence shown here is derived from an EMBL/GenBank/DDBJ whole genome shotgun (WGS) entry which is preliminary data.</text>
</comment>
<dbReference type="PANTHER" id="PTHR30544:SF5">
    <property type="entry name" value="RADICAL SAM CORE DOMAIN-CONTAINING PROTEIN"/>
    <property type="match status" value="1"/>
</dbReference>